<evidence type="ECO:0000313" key="2">
    <source>
        <dbReference type="Proteomes" id="UP000479132"/>
    </source>
</evidence>
<organism evidence="1 2">
    <name type="scientific">Fodinibius halophilus</name>
    <dbReference type="NCBI Taxonomy" id="1736908"/>
    <lineage>
        <taxon>Bacteria</taxon>
        <taxon>Pseudomonadati</taxon>
        <taxon>Balneolota</taxon>
        <taxon>Balneolia</taxon>
        <taxon>Balneolales</taxon>
        <taxon>Balneolaceae</taxon>
        <taxon>Fodinibius</taxon>
    </lineage>
</organism>
<sequence length="252" mass="29497">MKKILVLFSISIFIFYCNSKEKKAQEKTFFESNLTADSTFFNLKGDYYSAKLSSASQNRRGKADGETMLQRIGSFSYILSELYQEPIKLLNNPYSRSHYELDIKWSRETTFDKVQQKVLKKIQEEFKYKVNTDTLKQQRFILYIEDNAKLQKAKSSANSDIFYRSSLEGGVWEIQANLEKFANKLGELSDRKVVFKKNNKTIYKFTLFTIGGFNNIIKQLQQDYGLALKEKNVPVKHYIVNFKNGDRITHEK</sequence>
<name>A0A6M1SUY6_9BACT</name>
<dbReference type="Proteomes" id="UP000479132">
    <property type="component" value="Unassembled WGS sequence"/>
</dbReference>
<accession>A0A6M1SUY6</accession>
<dbReference type="RefSeq" id="WP_165266096.1">
    <property type="nucleotide sequence ID" value="NZ_JAALLS010000003.1"/>
</dbReference>
<comment type="caution">
    <text evidence="1">The sequence shown here is derived from an EMBL/GenBank/DDBJ whole genome shotgun (WGS) entry which is preliminary data.</text>
</comment>
<dbReference type="EMBL" id="JAALLS010000003">
    <property type="protein sequence ID" value="NGP87386.1"/>
    <property type="molecule type" value="Genomic_DNA"/>
</dbReference>
<keyword evidence="2" id="KW-1185">Reference proteome</keyword>
<reference evidence="1 2" key="1">
    <citation type="submission" date="2020-02" db="EMBL/GenBank/DDBJ databases">
        <title>Aliifodinibius halophilus 2W32, complete genome.</title>
        <authorList>
            <person name="Li Y."/>
            <person name="Wu S."/>
        </authorList>
    </citation>
    <scope>NUCLEOTIDE SEQUENCE [LARGE SCALE GENOMIC DNA]</scope>
    <source>
        <strain evidence="1 2">2W32</strain>
    </source>
</reference>
<evidence type="ECO:0000313" key="1">
    <source>
        <dbReference type="EMBL" id="NGP87386.1"/>
    </source>
</evidence>
<proteinExistence type="predicted"/>
<dbReference type="AlphaFoldDB" id="A0A6M1SUY6"/>
<gene>
    <name evidence="1" type="ORF">G3569_03385</name>
</gene>
<protein>
    <submittedName>
        <fullName evidence="1">DUF3738 domain-containing protein</fullName>
    </submittedName>
</protein>